<evidence type="ECO:0000313" key="4">
    <source>
        <dbReference type="RefSeq" id="XP_039132957.1"/>
    </source>
</evidence>
<dbReference type="InterPro" id="IPR011990">
    <property type="entry name" value="TPR-like_helical_dom_sf"/>
</dbReference>
<feature type="repeat" description="PPR" evidence="2">
    <location>
        <begin position="324"/>
        <end position="358"/>
    </location>
</feature>
<sequence>MVPAPLCESKHAILRLLKQCKSLKHLQCIHAQATIHGLTFTSSSAITKLLFTFTSLLSNPSLLSPPPSIHYALSLFHSISSPSTFAFNLLLRSLTFLSSPSQSLLLFLRMRRLSIPPDSHTFPFVLTACSRLAATAVFPIGRGLHSQALKFGFISDVFVVNTLITIYSSSNSISYARRLFDETPHPDIVTYNSMIHGYVKARDNDLNLVLARKLFDEMPARDVISWGALLAGYSQSGRFNQALELFDRMMIESALEPDDVALVSALSACANLGALDCGERIHEYIKRKRSKLSVYLITGLVDMYAKCGCIRIAREMFDESPLRNLFTWNAMIIGLAMHGHGELSMEYFNKMIMSGVKPDGVSILGVLVGCSHAGLVSTACKVFDEMECVYGVKREVKHYGCMADLLGRAGMIKEAMEMIAEMGMEGDEYVWGGVLGGCRIYGDVEVGEFAAKRLWEMKVKDSGVYSAMANMYAGARRWGDVAKMRDLMSHEKVMKNAGSSSILVDNC</sequence>
<dbReference type="Pfam" id="PF20431">
    <property type="entry name" value="E_motif"/>
    <property type="match status" value="1"/>
</dbReference>
<evidence type="ECO:0000256" key="2">
    <source>
        <dbReference type="PROSITE-ProRule" id="PRU00708"/>
    </source>
</evidence>
<feature type="repeat" description="PPR" evidence="2">
    <location>
        <begin position="222"/>
        <end position="257"/>
    </location>
</feature>
<reference evidence="4" key="1">
    <citation type="submission" date="2025-08" db="UniProtKB">
        <authorList>
            <consortium name="RefSeq"/>
        </authorList>
    </citation>
    <scope>IDENTIFICATION</scope>
</reference>
<dbReference type="PANTHER" id="PTHR47926:SF436">
    <property type="entry name" value="PENTATRICOPEPTIDE REPEAT-CONTAINING PROTEIN ELI1, CHLOROPLASTIC-LIKE ISOFORM X2"/>
    <property type="match status" value="1"/>
</dbReference>
<dbReference type="InterPro" id="IPR002885">
    <property type="entry name" value="PPR_rpt"/>
</dbReference>
<protein>
    <submittedName>
        <fullName evidence="4">Pentatricopeptide repeat-containing protein At5g61800-like</fullName>
    </submittedName>
</protein>
<keyword evidence="1" id="KW-0677">Repeat</keyword>
<dbReference type="PROSITE" id="PS51375">
    <property type="entry name" value="PPR"/>
    <property type="match status" value="3"/>
</dbReference>
<accession>A0AB40C246</accession>
<dbReference type="Gene3D" id="1.25.40.10">
    <property type="entry name" value="Tetratricopeptide repeat domain"/>
    <property type="match status" value="3"/>
</dbReference>
<dbReference type="RefSeq" id="XP_039132957.1">
    <property type="nucleotide sequence ID" value="XM_039277023.1"/>
</dbReference>
<dbReference type="GeneID" id="120270016"/>
<dbReference type="FunFam" id="1.25.40.10:FF:000348">
    <property type="entry name" value="Pentatricopeptide repeat-containing protein chloroplastic"/>
    <property type="match status" value="1"/>
</dbReference>
<dbReference type="InterPro" id="IPR046960">
    <property type="entry name" value="PPR_At4g14850-like_plant"/>
</dbReference>
<evidence type="ECO:0000256" key="1">
    <source>
        <dbReference type="ARBA" id="ARBA00022737"/>
    </source>
</evidence>
<dbReference type="Pfam" id="PF01535">
    <property type="entry name" value="PPR"/>
    <property type="match status" value="6"/>
</dbReference>
<dbReference type="AlphaFoldDB" id="A0AB40C246"/>
<dbReference type="Proteomes" id="UP001515500">
    <property type="component" value="Chromosome 10"/>
</dbReference>
<dbReference type="FunFam" id="1.25.40.10:FF:000090">
    <property type="entry name" value="Pentatricopeptide repeat-containing protein, chloroplastic"/>
    <property type="match status" value="1"/>
</dbReference>
<dbReference type="PANTHER" id="PTHR47926">
    <property type="entry name" value="PENTATRICOPEPTIDE REPEAT-CONTAINING PROTEIN"/>
    <property type="match status" value="1"/>
</dbReference>
<dbReference type="NCBIfam" id="TIGR00756">
    <property type="entry name" value="PPR"/>
    <property type="match status" value="3"/>
</dbReference>
<name>A0AB40C246_DIOCR</name>
<organism evidence="3 4">
    <name type="scientific">Dioscorea cayennensis subsp. rotundata</name>
    <name type="common">White Guinea yam</name>
    <name type="synonym">Dioscorea rotundata</name>
    <dbReference type="NCBI Taxonomy" id="55577"/>
    <lineage>
        <taxon>Eukaryota</taxon>
        <taxon>Viridiplantae</taxon>
        <taxon>Streptophyta</taxon>
        <taxon>Embryophyta</taxon>
        <taxon>Tracheophyta</taxon>
        <taxon>Spermatophyta</taxon>
        <taxon>Magnoliopsida</taxon>
        <taxon>Liliopsida</taxon>
        <taxon>Dioscoreales</taxon>
        <taxon>Dioscoreaceae</taxon>
        <taxon>Dioscorea</taxon>
    </lineage>
</organism>
<dbReference type="GO" id="GO:0009451">
    <property type="term" value="P:RNA modification"/>
    <property type="evidence" value="ECO:0007669"/>
    <property type="project" value="InterPro"/>
</dbReference>
<keyword evidence="3" id="KW-1185">Reference proteome</keyword>
<feature type="repeat" description="PPR" evidence="2">
    <location>
        <begin position="187"/>
        <end position="221"/>
    </location>
</feature>
<evidence type="ECO:0000313" key="3">
    <source>
        <dbReference type="Proteomes" id="UP001515500"/>
    </source>
</evidence>
<dbReference type="InterPro" id="IPR046848">
    <property type="entry name" value="E_motif"/>
</dbReference>
<gene>
    <name evidence="4" type="primary">LOC120270016</name>
</gene>
<dbReference type="GO" id="GO:0003723">
    <property type="term" value="F:RNA binding"/>
    <property type="evidence" value="ECO:0007669"/>
    <property type="project" value="InterPro"/>
</dbReference>
<proteinExistence type="predicted"/>